<dbReference type="Proteomes" id="UP001529510">
    <property type="component" value="Unassembled WGS sequence"/>
</dbReference>
<keyword evidence="1" id="KW-0812">Transmembrane</keyword>
<gene>
    <name evidence="2" type="ORF">M9458_056061</name>
</gene>
<evidence type="ECO:0000313" key="3">
    <source>
        <dbReference type="Proteomes" id="UP001529510"/>
    </source>
</evidence>
<accession>A0ABD0MJD4</accession>
<feature type="transmembrane region" description="Helical" evidence="1">
    <location>
        <begin position="6"/>
        <end position="27"/>
    </location>
</feature>
<proteinExistence type="predicted"/>
<evidence type="ECO:0000313" key="2">
    <source>
        <dbReference type="EMBL" id="KAL0148621.1"/>
    </source>
</evidence>
<evidence type="ECO:0000256" key="1">
    <source>
        <dbReference type="SAM" id="Phobius"/>
    </source>
</evidence>
<feature type="non-terminal residue" evidence="2">
    <location>
        <position position="69"/>
    </location>
</feature>
<comment type="caution">
    <text evidence="2">The sequence shown here is derived from an EMBL/GenBank/DDBJ whole genome shotgun (WGS) entry which is preliminary data.</text>
</comment>
<keyword evidence="1" id="KW-1133">Transmembrane helix</keyword>
<reference evidence="2 3" key="1">
    <citation type="submission" date="2024-05" db="EMBL/GenBank/DDBJ databases">
        <title>Genome sequencing and assembly of Indian major carp, Cirrhinus mrigala (Hamilton, 1822).</title>
        <authorList>
            <person name="Mohindra V."/>
            <person name="Chowdhury L.M."/>
            <person name="Lal K."/>
            <person name="Jena J.K."/>
        </authorList>
    </citation>
    <scope>NUCLEOTIDE SEQUENCE [LARGE SCALE GENOMIC DNA]</scope>
    <source>
        <strain evidence="2">CM1030</strain>
        <tissue evidence="2">Blood</tissue>
    </source>
</reference>
<sequence>MWAQALAPLSGVMVGWTLGLVMLQIGVGPVQSHGVWEVHGVIVIRLDPEKGLQGCIIKRGHDTKMSEPQ</sequence>
<name>A0ABD0MJD4_CIRMR</name>
<evidence type="ECO:0008006" key="4">
    <source>
        <dbReference type="Google" id="ProtNLM"/>
    </source>
</evidence>
<protein>
    <recommendedName>
        <fullName evidence="4">Secreted protein</fullName>
    </recommendedName>
</protein>
<keyword evidence="3" id="KW-1185">Reference proteome</keyword>
<dbReference type="EMBL" id="JAMKFB020000701">
    <property type="protein sequence ID" value="KAL0148621.1"/>
    <property type="molecule type" value="Genomic_DNA"/>
</dbReference>
<organism evidence="2 3">
    <name type="scientific">Cirrhinus mrigala</name>
    <name type="common">Mrigala</name>
    <dbReference type="NCBI Taxonomy" id="683832"/>
    <lineage>
        <taxon>Eukaryota</taxon>
        <taxon>Metazoa</taxon>
        <taxon>Chordata</taxon>
        <taxon>Craniata</taxon>
        <taxon>Vertebrata</taxon>
        <taxon>Euteleostomi</taxon>
        <taxon>Actinopterygii</taxon>
        <taxon>Neopterygii</taxon>
        <taxon>Teleostei</taxon>
        <taxon>Ostariophysi</taxon>
        <taxon>Cypriniformes</taxon>
        <taxon>Cyprinidae</taxon>
        <taxon>Labeoninae</taxon>
        <taxon>Labeonini</taxon>
        <taxon>Cirrhinus</taxon>
    </lineage>
</organism>
<keyword evidence="1" id="KW-0472">Membrane</keyword>
<dbReference type="AlphaFoldDB" id="A0ABD0MJD4"/>